<evidence type="ECO:0000259" key="7">
    <source>
        <dbReference type="PROSITE" id="PS50103"/>
    </source>
</evidence>
<dbReference type="Pfam" id="PF00642">
    <property type="entry name" value="zf-CCCH"/>
    <property type="match status" value="1"/>
</dbReference>
<feature type="domain" description="C3H1-type" evidence="7">
    <location>
        <begin position="77"/>
        <end position="105"/>
    </location>
</feature>
<keyword evidence="1 5" id="KW-0479">Metal-binding</keyword>
<dbReference type="InterPro" id="IPR000571">
    <property type="entry name" value="Znf_CCCH"/>
</dbReference>
<evidence type="ECO:0000256" key="3">
    <source>
        <dbReference type="ARBA" id="ARBA00022833"/>
    </source>
</evidence>
<evidence type="ECO:0000256" key="5">
    <source>
        <dbReference type="PROSITE-ProRule" id="PRU00723"/>
    </source>
</evidence>
<keyword evidence="2 5" id="KW-0863">Zinc-finger</keyword>
<dbReference type="PANTHER" id="PTHR14493:SF50">
    <property type="entry name" value="RING FINGER PROTEIN UNKEMPT"/>
    <property type="match status" value="1"/>
</dbReference>
<name>A0AAW1PAM2_9CHLO</name>
<dbReference type="Pfam" id="PF25512">
    <property type="entry name" value="zf-CCCH_AtC3H23"/>
    <property type="match status" value="1"/>
</dbReference>
<keyword evidence="9" id="KW-1185">Reference proteome</keyword>
<evidence type="ECO:0000256" key="1">
    <source>
        <dbReference type="ARBA" id="ARBA00022723"/>
    </source>
</evidence>
<dbReference type="EMBL" id="JALJOR010000015">
    <property type="protein sequence ID" value="KAK9805504.1"/>
    <property type="molecule type" value="Genomic_DNA"/>
</dbReference>
<evidence type="ECO:0000313" key="9">
    <source>
        <dbReference type="Proteomes" id="UP001489004"/>
    </source>
</evidence>
<organism evidence="8 9">
    <name type="scientific">[Myrmecia] bisecta</name>
    <dbReference type="NCBI Taxonomy" id="41462"/>
    <lineage>
        <taxon>Eukaryota</taxon>
        <taxon>Viridiplantae</taxon>
        <taxon>Chlorophyta</taxon>
        <taxon>core chlorophytes</taxon>
        <taxon>Trebouxiophyceae</taxon>
        <taxon>Trebouxiales</taxon>
        <taxon>Trebouxiaceae</taxon>
        <taxon>Myrmecia</taxon>
    </lineage>
</organism>
<keyword evidence="4" id="KW-0238">DNA-binding</keyword>
<dbReference type="GO" id="GO:0003677">
    <property type="term" value="F:DNA binding"/>
    <property type="evidence" value="ECO:0007669"/>
    <property type="project" value="UniProtKB-KW"/>
</dbReference>
<comment type="caution">
    <text evidence="8">The sequence shown here is derived from an EMBL/GenBank/DDBJ whole genome shotgun (WGS) entry which is preliminary data.</text>
</comment>
<evidence type="ECO:0000256" key="2">
    <source>
        <dbReference type="ARBA" id="ARBA00022771"/>
    </source>
</evidence>
<dbReference type="PANTHER" id="PTHR14493">
    <property type="entry name" value="UNKEMPT FAMILY MEMBER"/>
    <property type="match status" value="1"/>
</dbReference>
<evidence type="ECO:0000313" key="8">
    <source>
        <dbReference type="EMBL" id="KAK9805504.1"/>
    </source>
</evidence>
<dbReference type="InterPro" id="IPR045234">
    <property type="entry name" value="Unkempt-like"/>
</dbReference>
<accession>A0AAW1PAM2</accession>
<dbReference type="InterPro" id="IPR057444">
    <property type="entry name" value="Znf-CCCH_AtC3H23-like"/>
</dbReference>
<dbReference type="Gene3D" id="4.10.1000.10">
    <property type="entry name" value="Zinc finger, CCCH-type"/>
    <property type="match status" value="1"/>
</dbReference>
<evidence type="ECO:0000256" key="4">
    <source>
        <dbReference type="ARBA" id="ARBA00023125"/>
    </source>
</evidence>
<keyword evidence="3 5" id="KW-0862">Zinc</keyword>
<gene>
    <name evidence="8" type="ORF">WJX72_001726</name>
</gene>
<dbReference type="GO" id="GO:0008270">
    <property type="term" value="F:zinc ion binding"/>
    <property type="evidence" value="ECO:0007669"/>
    <property type="project" value="UniProtKB-KW"/>
</dbReference>
<dbReference type="Proteomes" id="UP001489004">
    <property type="component" value="Unassembled WGS sequence"/>
</dbReference>
<feature type="zinc finger region" description="C3H1-type" evidence="5">
    <location>
        <begin position="77"/>
        <end position="105"/>
    </location>
</feature>
<protein>
    <recommendedName>
        <fullName evidence="7">C3H1-type domain-containing protein</fullName>
    </recommendedName>
</protein>
<dbReference type="PROSITE" id="PS50103">
    <property type="entry name" value="ZF_C3H1"/>
    <property type="match status" value="1"/>
</dbReference>
<dbReference type="SMART" id="SM00356">
    <property type="entry name" value="ZnF_C3H1"/>
    <property type="match status" value="2"/>
</dbReference>
<evidence type="ECO:0000256" key="6">
    <source>
        <dbReference type="SAM" id="MobiDB-lite"/>
    </source>
</evidence>
<sequence length="411" mass="44410">MAVQEVTGKHRPVVEEATAQVTDVAAEVESVYATDNFRMYKFKVLPCEKGDTPHDWSQCPFFHEGETGRRRDPVQYEYAAVACSEFRKQGQCARGDACPCAHNVFEFWLHPTRYRTQMCKQGSACTRHVCFFAHEESELRTPSATPASERGPKVEAPALATPFANPQLQPEPLSLNKRARSSDLHAGATPKRSYPTGGPAHGSSDSVGPEAGRAWDAQLGCMAASQGLAMRAAFATSSLDEQNGVINMLSTLLNDAVKVRDAHLEQQQRATAPTPGWSSSFRASTVVARYAAARQLLLEKQQAEQHTQQAQHDAAAAHAGAALYPELGNSACSQPARAARSRSAVLPEHTMRPAFSVEPFDDLVLRSSLRPQDVGPATTVGLCVCLQHLAGVLSAANGITQLMTPDTFSVV</sequence>
<proteinExistence type="predicted"/>
<dbReference type="AlphaFoldDB" id="A0AAW1PAM2"/>
<reference evidence="8 9" key="1">
    <citation type="journal article" date="2024" name="Nat. Commun.">
        <title>Phylogenomics reveals the evolutionary origins of lichenization in chlorophyte algae.</title>
        <authorList>
            <person name="Puginier C."/>
            <person name="Libourel C."/>
            <person name="Otte J."/>
            <person name="Skaloud P."/>
            <person name="Haon M."/>
            <person name="Grisel S."/>
            <person name="Petersen M."/>
            <person name="Berrin J.G."/>
            <person name="Delaux P.M."/>
            <person name="Dal Grande F."/>
            <person name="Keller J."/>
        </authorList>
    </citation>
    <scope>NUCLEOTIDE SEQUENCE [LARGE SCALE GENOMIC DNA]</scope>
    <source>
        <strain evidence="8 9">SAG 2043</strain>
    </source>
</reference>
<feature type="region of interest" description="Disordered" evidence="6">
    <location>
        <begin position="178"/>
        <end position="211"/>
    </location>
</feature>